<dbReference type="EMBL" id="MT141527">
    <property type="protein sequence ID" value="QJA64814.1"/>
    <property type="molecule type" value="Genomic_DNA"/>
</dbReference>
<feature type="compositionally biased region" description="Basic and acidic residues" evidence="1">
    <location>
        <begin position="112"/>
        <end position="122"/>
    </location>
</feature>
<sequence length="135" mass="14298">MPYDEMSSIGGLADIEPGGQDMQMPAEGGPDMSMDTQPTGQQPTGQPPGGPGIDTPQEQQAIQLLMQGAQAFRQAASVEPSIGYIIDNHLQAAFLEITRHYGMEEEGKVALKRAKGERDRTQAAKISGPPAPPIA</sequence>
<gene>
    <name evidence="3" type="ORF">MM415A01464_0004</name>
    <name evidence="2" type="ORF">MM415B00464_0013</name>
</gene>
<evidence type="ECO:0000256" key="1">
    <source>
        <dbReference type="SAM" id="MobiDB-lite"/>
    </source>
</evidence>
<reference evidence="2" key="1">
    <citation type="submission" date="2020-03" db="EMBL/GenBank/DDBJ databases">
        <title>The deep terrestrial virosphere.</title>
        <authorList>
            <person name="Holmfeldt K."/>
            <person name="Nilsson E."/>
            <person name="Simone D."/>
            <person name="Lopez-Fernandez M."/>
            <person name="Wu X."/>
            <person name="de Brujin I."/>
            <person name="Lundin D."/>
            <person name="Andersson A."/>
            <person name="Bertilsson S."/>
            <person name="Dopson M."/>
        </authorList>
    </citation>
    <scope>NUCLEOTIDE SEQUENCE</scope>
    <source>
        <strain evidence="3">MM415A01464</strain>
        <strain evidence="2">MM415B00464</strain>
    </source>
</reference>
<dbReference type="EMBL" id="MT142238">
    <property type="protein sequence ID" value="QJA76691.1"/>
    <property type="molecule type" value="Genomic_DNA"/>
</dbReference>
<feature type="region of interest" description="Disordered" evidence="1">
    <location>
        <begin position="1"/>
        <end position="58"/>
    </location>
</feature>
<evidence type="ECO:0000313" key="3">
    <source>
        <dbReference type="EMBL" id="QJA76691.1"/>
    </source>
</evidence>
<evidence type="ECO:0000313" key="2">
    <source>
        <dbReference type="EMBL" id="QJA64814.1"/>
    </source>
</evidence>
<feature type="region of interest" description="Disordered" evidence="1">
    <location>
        <begin position="112"/>
        <end position="135"/>
    </location>
</feature>
<proteinExistence type="predicted"/>
<organism evidence="2">
    <name type="scientific">viral metagenome</name>
    <dbReference type="NCBI Taxonomy" id="1070528"/>
    <lineage>
        <taxon>unclassified sequences</taxon>
        <taxon>metagenomes</taxon>
        <taxon>organismal metagenomes</taxon>
    </lineage>
</organism>
<accession>A0A6M3J541</accession>
<name>A0A6M3J541_9ZZZZ</name>
<dbReference type="AlphaFoldDB" id="A0A6M3J541"/>
<protein>
    <submittedName>
        <fullName evidence="2">Uncharacterized protein</fullName>
    </submittedName>
</protein>